<dbReference type="InterPro" id="IPR040285">
    <property type="entry name" value="ProX/PRXD1"/>
</dbReference>
<dbReference type="AlphaFoldDB" id="V4RCQ6"/>
<name>V4RCQ6_9HYPH</name>
<comment type="similarity">
    <text evidence="1">Belongs to the PRORSD1 family.</text>
</comment>
<dbReference type="OrthoDB" id="5145315at2"/>
<keyword evidence="4" id="KW-1185">Reference proteome</keyword>
<dbReference type="InterPro" id="IPR007214">
    <property type="entry name" value="YbaK/aa-tRNA-synth-assoc-dom"/>
</dbReference>
<evidence type="ECO:0000259" key="2">
    <source>
        <dbReference type="Pfam" id="PF04073"/>
    </source>
</evidence>
<dbReference type="Pfam" id="PF04073">
    <property type="entry name" value="tRNA_edit"/>
    <property type="match status" value="1"/>
</dbReference>
<proteinExistence type="inferred from homology"/>
<gene>
    <name evidence="3" type="ORF">N177_2856</name>
</gene>
<evidence type="ECO:0000256" key="1">
    <source>
        <dbReference type="ARBA" id="ARBA00010201"/>
    </source>
</evidence>
<organism evidence="3 4">
    <name type="scientific">Lutibaculum baratangense AMV1</name>
    <dbReference type="NCBI Taxonomy" id="631454"/>
    <lineage>
        <taxon>Bacteria</taxon>
        <taxon>Pseudomonadati</taxon>
        <taxon>Pseudomonadota</taxon>
        <taxon>Alphaproteobacteria</taxon>
        <taxon>Hyphomicrobiales</taxon>
        <taxon>Tepidamorphaceae</taxon>
        <taxon>Lutibaculum</taxon>
    </lineage>
</organism>
<dbReference type="PANTHER" id="PTHR31423">
    <property type="entry name" value="YBAK DOMAIN-CONTAINING PROTEIN"/>
    <property type="match status" value="1"/>
</dbReference>
<dbReference type="PANTHER" id="PTHR31423:SF3">
    <property type="entry name" value="PROLYL-TRNA SYNTHETASE ASSOCIATED DOMAIN-CONTAINING PROTEIN 1-RELATED"/>
    <property type="match status" value="1"/>
</dbReference>
<dbReference type="SUPFAM" id="SSF55826">
    <property type="entry name" value="YbaK/ProRS associated domain"/>
    <property type="match status" value="1"/>
</dbReference>
<sequence length="168" mass="18112">MPATPDDLFARLDELGIEVETRQHAPLFTVEESQALRGEIPGGHTKNLFLKDKKDRLWLVVAPEDAAVDLKRLPDAIGSARLSFGKAELMEEVLGVVPGSVTPFAIINDTGGRVSVVLSDELLGHEVLNFHPLVNTMTTTIGRDDLVAFLKAENHAPLVATLPTVDAG</sequence>
<accession>V4RCQ6</accession>
<dbReference type="STRING" id="631454.N177_2856"/>
<dbReference type="RefSeq" id="WP_023432981.1">
    <property type="nucleotide sequence ID" value="NZ_AWXZ01000037.1"/>
</dbReference>
<dbReference type="PATRIC" id="fig|631454.5.peg.2821"/>
<dbReference type="Gene3D" id="3.90.960.10">
    <property type="entry name" value="YbaK/aminoacyl-tRNA synthetase-associated domain"/>
    <property type="match status" value="1"/>
</dbReference>
<dbReference type="FunFam" id="3.90.960.10:FF:000005">
    <property type="entry name" value="Putative prolyl-tRNA synthetase"/>
    <property type="match status" value="1"/>
</dbReference>
<protein>
    <submittedName>
        <fullName evidence="3">Aminoacyl-tRNA editing enzymes YbaK, ProX</fullName>
    </submittedName>
</protein>
<dbReference type="EMBL" id="AWXZ01000037">
    <property type="protein sequence ID" value="ESR23911.1"/>
    <property type="molecule type" value="Genomic_DNA"/>
</dbReference>
<dbReference type="Proteomes" id="UP000017819">
    <property type="component" value="Unassembled WGS sequence"/>
</dbReference>
<comment type="caution">
    <text evidence="3">The sequence shown here is derived from an EMBL/GenBank/DDBJ whole genome shotgun (WGS) entry which is preliminary data.</text>
</comment>
<dbReference type="CDD" id="cd04335">
    <property type="entry name" value="PrdX_deacylase"/>
    <property type="match status" value="1"/>
</dbReference>
<feature type="domain" description="YbaK/aminoacyl-tRNA synthetase-associated" evidence="2">
    <location>
        <begin position="24"/>
        <end position="148"/>
    </location>
</feature>
<reference evidence="3 4" key="1">
    <citation type="journal article" date="2014" name="Genome Announc.">
        <title>Draft Genome Sequence of Lutibaculum baratangense Strain AMV1T, Isolated from a Mud Volcano in Andamans, India.</title>
        <authorList>
            <person name="Singh A."/>
            <person name="Sreenivas A."/>
            <person name="Sathyanarayana Reddy G."/>
            <person name="Pinnaka A.K."/>
            <person name="Shivaji S."/>
        </authorList>
    </citation>
    <scope>NUCLEOTIDE SEQUENCE [LARGE SCALE GENOMIC DNA]</scope>
    <source>
        <strain evidence="3 4">AMV1</strain>
    </source>
</reference>
<dbReference type="GO" id="GO:0002161">
    <property type="term" value="F:aminoacyl-tRNA deacylase activity"/>
    <property type="evidence" value="ECO:0007669"/>
    <property type="project" value="InterPro"/>
</dbReference>
<evidence type="ECO:0000313" key="3">
    <source>
        <dbReference type="EMBL" id="ESR23911.1"/>
    </source>
</evidence>
<dbReference type="eggNOG" id="COG3760">
    <property type="taxonomic scope" value="Bacteria"/>
</dbReference>
<dbReference type="InterPro" id="IPR036754">
    <property type="entry name" value="YbaK/aa-tRNA-synt-asso_dom_sf"/>
</dbReference>
<evidence type="ECO:0000313" key="4">
    <source>
        <dbReference type="Proteomes" id="UP000017819"/>
    </source>
</evidence>